<evidence type="ECO:0000313" key="2">
    <source>
        <dbReference type="EMBL" id="CAF0766932.1"/>
    </source>
</evidence>
<keyword evidence="11" id="KW-1185">Reference proteome</keyword>
<dbReference type="EMBL" id="CAJNOT010004591">
    <property type="protein sequence ID" value="CAF1438099.1"/>
    <property type="molecule type" value="Genomic_DNA"/>
</dbReference>
<protein>
    <submittedName>
        <fullName evidence="7">Uncharacterized protein</fullName>
    </submittedName>
</protein>
<evidence type="ECO:0000313" key="10">
    <source>
        <dbReference type="Proteomes" id="UP000663823"/>
    </source>
</evidence>
<evidence type="ECO:0000313" key="5">
    <source>
        <dbReference type="EMBL" id="CAF1438099.1"/>
    </source>
</evidence>
<dbReference type="EMBL" id="CAJNOU010000052">
    <property type="protein sequence ID" value="CAF0836035.1"/>
    <property type="molecule type" value="Genomic_DNA"/>
</dbReference>
<dbReference type="SUPFAM" id="SSF110849">
    <property type="entry name" value="ParB/Sulfiredoxin"/>
    <property type="match status" value="1"/>
</dbReference>
<sequence length="69" mass="7724">MHSTLISTSNSSSACRDHQSSNELTSIHSALINEVYDIPMNEINRPLQSIFNEDKVQSFMETIQVIVNG</sequence>
<dbReference type="Proteomes" id="UP000663864">
    <property type="component" value="Unassembled WGS sequence"/>
</dbReference>
<feature type="region of interest" description="Disordered" evidence="1">
    <location>
        <begin position="1"/>
        <end position="20"/>
    </location>
</feature>
<evidence type="ECO:0000313" key="6">
    <source>
        <dbReference type="EMBL" id="CAF1601864.1"/>
    </source>
</evidence>
<dbReference type="OrthoDB" id="10023328at2759"/>
<dbReference type="Proteomes" id="UP000663882">
    <property type="component" value="Unassembled WGS sequence"/>
</dbReference>
<evidence type="ECO:0000313" key="9">
    <source>
        <dbReference type="EMBL" id="CAF4042736.1"/>
    </source>
</evidence>
<dbReference type="EMBL" id="CAJOAX010000256">
    <property type="protein sequence ID" value="CAF3551301.1"/>
    <property type="molecule type" value="Genomic_DNA"/>
</dbReference>
<dbReference type="Proteomes" id="UP000663874">
    <property type="component" value="Unassembled WGS sequence"/>
</dbReference>
<dbReference type="Gene3D" id="3.90.1530.10">
    <property type="entry name" value="Conserved hypothetical protein from pyrococcus furiosus pfu- 392566-001, ParB domain"/>
    <property type="match status" value="1"/>
</dbReference>
<evidence type="ECO:0000313" key="8">
    <source>
        <dbReference type="EMBL" id="CAF3563257.1"/>
    </source>
</evidence>
<accession>A0A818KFL7</accession>
<dbReference type="EMBL" id="CAJOBD010005792">
    <property type="protein sequence ID" value="CAF4042736.1"/>
    <property type="molecule type" value="Genomic_DNA"/>
</dbReference>
<gene>
    <name evidence="8" type="ORF">FNK824_LOCUS1563</name>
    <name evidence="9" type="ORF">JBS370_LOCUS28594</name>
    <name evidence="6" type="ORF">JXQ802_LOCUS48404</name>
    <name evidence="7" type="ORF">OTI717_LOCUS4315</name>
    <name evidence="2" type="ORF">PYM288_LOCUS2897</name>
    <name evidence="3" type="ORF">RFH988_LOCUS4001</name>
    <name evidence="4" type="ORF">SEV965_LOCUS2363</name>
    <name evidence="5" type="ORF">ZHD862_LOCUS34694</name>
</gene>
<dbReference type="Proteomes" id="UP000663836">
    <property type="component" value="Unassembled WGS sequence"/>
</dbReference>
<evidence type="ECO:0000256" key="1">
    <source>
        <dbReference type="SAM" id="MobiDB-lite"/>
    </source>
</evidence>
<dbReference type="Proteomes" id="UP000663870">
    <property type="component" value="Unassembled WGS sequence"/>
</dbReference>
<evidence type="ECO:0000313" key="4">
    <source>
        <dbReference type="EMBL" id="CAF0836035.1"/>
    </source>
</evidence>
<dbReference type="EMBL" id="CAJNOL010005231">
    <property type="protein sequence ID" value="CAF1601864.1"/>
    <property type="molecule type" value="Genomic_DNA"/>
</dbReference>
<dbReference type="EMBL" id="CAJNOO010000100">
    <property type="protein sequence ID" value="CAF0802618.1"/>
    <property type="molecule type" value="Genomic_DNA"/>
</dbReference>
<evidence type="ECO:0000313" key="11">
    <source>
        <dbReference type="Proteomes" id="UP000663870"/>
    </source>
</evidence>
<dbReference type="InterPro" id="IPR036086">
    <property type="entry name" value="ParB/Sulfiredoxin_sf"/>
</dbReference>
<dbReference type="Proteomes" id="UP000663889">
    <property type="component" value="Unassembled WGS sequence"/>
</dbReference>
<name>A0A818KFL7_9BILA</name>
<comment type="caution">
    <text evidence="7">The sequence shown here is derived from an EMBL/GenBank/DDBJ whole genome shotgun (WGS) entry which is preliminary data.</text>
</comment>
<evidence type="ECO:0000313" key="3">
    <source>
        <dbReference type="EMBL" id="CAF0802618.1"/>
    </source>
</evidence>
<dbReference type="EMBL" id="CAJNOH010000020">
    <property type="protein sequence ID" value="CAF0766932.1"/>
    <property type="molecule type" value="Genomic_DNA"/>
</dbReference>
<feature type="compositionally biased region" description="Low complexity" evidence="1">
    <location>
        <begin position="1"/>
        <end position="13"/>
    </location>
</feature>
<dbReference type="Proteomes" id="UP000663823">
    <property type="component" value="Unassembled WGS sequence"/>
</dbReference>
<organism evidence="7 10">
    <name type="scientific">Rotaria sordida</name>
    <dbReference type="NCBI Taxonomy" id="392033"/>
    <lineage>
        <taxon>Eukaryota</taxon>
        <taxon>Metazoa</taxon>
        <taxon>Spiralia</taxon>
        <taxon>Gnathifera</taxon>
        <taxon>Rotifera</taxon>
        <taxon>Eurotatoria</taxon>
        <taxon>Bdelloidea</taxon>
        <taxon>Philodinida</taxon>
        <taxon>Philodinidae</taxon>
        <taxon>Rotaria</taxon>
    </lineage>
</organism>
<reference evidence="7" key="1">
    <citation type="submission" date="2021-02" db="EMBL/GenBank/DDBJ databases">
        <authorList>
            <person name="Nowell W R."/>
        </authorList>
    </citation>
    <scope>NUCLEOTIDE SEQUENCE</scope>
</reference>
<evidence type="ECO:0000313" key="7">
    <source>
        <dbReference type="EMBL" id="CAF3551301.1"/>
    </source>
</evidence>
<dbReference type="AlphaFoldDB" id="A0A818KFL7"/>
<dbReference type="EMBL" id="CAJOBE010000082">
    <property type="protein sequence ID" value="CAF3563257.1"/>
    <property type="molecule type" value="Genomic_DNA"/>
</dbReference>
<proteinExistence type="predicted"/>
<dbReference type="Proteomes" id="UP000663854">
    <property type="component" value="Unassembled WGS sequence"/>
</dbReference>